<dbReference type="SUPFAM" id="SSF55154">
    <property type="entry name" value="CYTH-like phosphatases"/>
    <property type="match status" value="1"/>
</dbReference>
<proteinExistence type="predicted"/>
<reference evidence="2 3" key="1">
    <citation type="submission" date="2019-02" db="EMBL/GenBank/DDBJ databases">
        <title>Sequencing the genomes of 1000 actinobacteria strains.</title>
        <authorList>
            <person name="Klenk H.-P."/>
        </authorList>
    </citation>
    <scope>NUCLEOTIDE SEQUENCE [LARGE SCALE GENOMIC DNA]</scope>
    <source>
        <strain evidence="2 3">DSM 17364</strain>
    </source>
</reference>
<evidence type="ECO:0000259" key="1">
    <source>
        <dbReference type="Pfam" id="PF09359"/>
    </source>
</evidence>
<dbReference type="InterPro" id="IPR042267">
    <property type="entry name" value="VTC_sf"/>
</dbReference>
<evidence type="ECO:0000313" key="3">
    <source>
        <dbReference type="Proteomes" id="UP000292685"/>
    </source>
</evidence>
<comment type="caution">
    <text evidence="2">The sequence shown here is derived from an EMBL/GenBank/DDBJ whole genome shotgun (WGS) entry which is preliminary data.</text>
</comment>
<dbReference type="Pfam" id="PF09359">
    <property type="entry name" value="VTC"/>
    <property type="match status" value="1"/>
</dbReference>
<feature type="domain" description="VTC" evidence="1">
    <location>
        <begin position="26"/>
        <end position="239"/>
    </location>
</feature>
<dbReference type="CDD" id="cd07750">
    <property type="entry name" value="PolyPPase_VTC_like"/>
    <property type="match status" value="1"/>
</dbReference>
<name>A0A4Q8AHW9_9MICC</name>
<keyword evidence="3" id="KW-1185">Reference proteome</keyword>
<dbReference type="Gene3D" id="3.20.100.30">
    <property type="entry name" value="VTC, catalytic tunnel domain"/>
    <property type="match status" value="1"/>
</dbReference>
<dbReference type="InterPro" id="IPR033469">
    <property type="entry name" value="CYTH-like_dom_sf"/>
</dbReference>
<sequence>MSPAWLRTVPGVCLDELNTTAALQSRTDRKYVLDTAEAWRLIALLGEDVRVLDISGRRSFGYHSVYFDTPDLASYHLSAHGRRHRFKVRTRTYLDTGTSFLEVKTRGRRAVTVKDRVPHGPAHADELDDAGHDYLERQLDEALGRRPDRLDELAPVLASDYRRTTFLLPESASRVTLDTDLVWTDASSGGGGRAFGLQDQVVLETKSAGAAGPLDRLLWRAGIRPARISKFATGLAVLHPGLPSNRWHRTLERHRIRPLTASRKEARR</sequence>
<dbReference type="EMBL" id="SHLA01000001">
    <property type="protein sequence ID" value="RZU63511.1"/>
    <property type="molecule type" value="Genomic_DNA"/>
</dbReference>
<protein>
    <submittedName>
        <fullName evidence="2">VTC domain-containing protein</fullName>
    </submittedName>
</protein>
<dbReference type="RefSeq" id="WP_130451865.1">
    <property type="nucleotide sequence ID" value="NZ_SHLA01000001.1"/>
</dbReference>
<dbReference type="Proteomes" id="UP000292685">
    <property type="component" value="Unassembled WGS sequence"/>
</dbReference>
<dbReference type="GO" id="GO:0006799">
    <property type="term" value="P:polyphosphate biosynthetic process"/>
    <property type="evidence" value="ECO:0007669"/>
    <property type="project" value="UniProtKB-ARBA"/>
</dbReference>
<gene>
    <name evidence="2" type="ORF">EV380_3132</name>
</gene>
<dbReference type="InterPro" id="IPR018966">
    <property type="entry name" value="VTC_domain"/>
</dbReference>
<dbReference type="AlphaFoldDB" id="A0A4Q8AHW9"/>
<accession>A0A4Q8AHW9</accession>
<organism evidence="2 3">
    <name type="scientific">Zhihengliuella halotolerans</name>
    <dbReference type="NCBI Taxonomy" id="370736"/>
    <lineage>
        <taxon>Bacteria</taxon>
        <taxon>Bacillati</taxon>
        <taxon>Actinomycetota</taxon>
        <taxon>Actinomycetes</taxon>
        <taxon>Micrococcales</taxon>
        <taxon>Micrococcaceae</taxon>
        <taxon>Zhihengliuella</taxon>
    </lineage>
</organism>
<evidence type="ECO:0000313" key="2">
    <source>
        <dbReference type="EMBL" id="RZU63511.1"/>
    </source>
</evidence>
<dbReference type="OrthoDB" id="148766at2"/>